<evidence type="ECO:0000313" key="8">
    <source>
        <dbReference type="EMBL" id="HGU59586.1"/>
    </source>
</evidence>
<comment type="caution">
    <text evidence="7">The sequence shown here is derived from an EMBL/GenBank/DDBJ whole genome shotgun (WGS) entry which is preliminary data.</text>
</comment>
<evidence type="ECO:0000259" key="6">
    <source>
        <dbReference type="Pfam" id="PF04055"/>
    </source>
</evidence>
<evidence type="ECO:0000256" key="4">
    <source>
        <dbReference type="ARBA" id="ARBA00023004"/>
    </source>
</evidence>
<comment type="cofactor">
    <cofactor evidence="1">
        <name>[4Fe-4S] cluster</name>
        <dbReference type="ChEBI" id="CHEBI:49883"/>
    </cofactor>
</comment>
<dbReference type="NCBIfam" id="TIGR04085">
    <property type="entry name" value="rSAM_more_4Fe4S"/>
    <property type="match status" value="1"/>
</dbReference>
<evidence type="ECO:0000313" key="7">
    <source>
        <dbReference type="EMBL" id="HGE66624.1"/>
    </source>
</evidence>
<dbReference type="SFLD" id="SFLDS00029">
    <property type="entry name" value="Radical_SAM"/>
    <property type="match status" value="1"/>
</dbReference>
<evidence type="ECO:0000256" key="3">
    <source>
        <dbReference type="ARBA" id="ARBA00022723"/>
    </source>
</evidence>
<dbReference type="Gene3D" id="3.20.20.70">
    <property type="entry name" value="Aldolase class I"/>
    <property type="match status" value="1"/>
</dbReference>
<protein>
    <submittedName>
        <fullName evidence="7">TIGR04084 family radical SAM/SPASM domain-containing protein</fullName>
    </submittedName>
</protein>
<dbReference type="CDD" id="cd01335">
    <property type="entry name" value="Radical_SAM"/>
    <property type="match status" value="1"/>
</dbReference>
<dbReference type="PANTHER" id="PTHR43273">
    <property type="entry name" value="ANAEROBIC SULFATASE-MATURATING ENZYME HOMOLOG ASLB-RELATED"/>
    <property type="match status" value="1"/>
</dbReference>
<dbReference type="GO" id="GO:0016491">
    <property type="term" value="F:oxidoreductase activity"/>
    <property type="evidence" value="ECO:0007669"/>
    <property type="project" value="InterPro"/>
</dbReference>
<dbReference type="EMBL" id="DTPI01000031">
    <property type="protein sequence ID" value="HGE66624.1"/>
    <property type="molecule type" value="Genomic_DNA"/>
</dbReference>
<dbReference type="InterPro" id="IPR023819">
    <property type="entry name" value="Pep-mod_rSAM_AF0577"/>
</dbReference>
<keyword evidence="4" id="KW-0408">Iron</keyword>
<keyword evidence="3" id="KW-0479">Metal-binding</keyword>
<dbReference type="PANTHER" id="PTHR43273:SF2">
    <property type="entry name" value="RADICAL SAM CORE DOMAIN-CONTAINING PROTEIN"/>
    <property type="match status" value="1"/>
</dbReference>
<dbReference type="GO" id="GO:0051536">
    <property type="term" value="F:iron-sulfur cluster binding"/>
    <property type="evidence" value="ECO:0007669"/>
    <property type="project" value="UniProtKB-KW"/>
</dbReference>
<evidence type="ECO:0000256" key="5">
    <source>
        <dbReference type="ARBA" id="ARBA00023014"/>
    </source>
</evidence>
<evidence type="ECO:0000256" key="2">
    <source>
        <dbReference type="ARBA" id="ARBA00022691"/>
    </source>
</evidence>
<gene>
    <name evidence="8" type="ORF">ENT89_05420</name>
    <name evidence="7" type="ORF">ENX77_05875</name>
</gene>
<dbReference type="InterPro" id="IPR023867">
    <property type="entry name" value="Sulphatase_maturase_rSAM"/>
</dbReference>
<organism evidence="7">
    <name type="scientific">Geoglobus ahangari</name>
    <dbReference type="NCBI Taxonomy" id="113653"/>
    <lineage>
        <taxon>Archaea</taxon>
        <taxon>Methanobacteriati</taxon>
        <taxon>Methanobacteriota</taxon>
        <taxon>Archaeoglobi</taxon>
        <taxon>Archaeoglobales</taxon>
        <taxon>Archaeoglobaceae</taxon>
        <taxon>Geoglobus</taxon>
    </lineage>
</organism>
<keyword evidence="2" id="KW-0949">S-adenosyl-L-methionine</keyword>
<dbReference type="SUPFAM" id="SSF102114">
    <property type="entry name" value="Radical SAM enzymes"/>
    <property type="match status" value="1"/>
</dbReference>
<dbReference type="SFLD" id="SFLDG01067">
    <property type="entry name" value="SPASM/twitch_domain_containing"/>
    <property type="match status" value="1"/>
</dbReference>
<keyword evidence="5" id="KW-0411">Iron-sulfur</keyword>
<dbReference type="AlphaFoldDB" id="A0A7C3YQG9"/>
<dbReference type="InterPro" id="IPR007197">
    <property type="entry name" value="rSAM"/>
</dbReference>
<reference evidence="7" key="1">
    <citation type="journal article" date="2020" name="mSystems">
        <title>Genome- and Community-Level Interaction Insights into Carbon Utilization and Element Cycling Functions of Hydrothermarchaeota in Hydrothermal Sediment.</title>
        <authorList>
            <person name="Zhou Z."/>
            <person name="Liu Y."/>
            <person name="Xu W."/>
            <person name="Pan J."/>
            <person name="Luo Z.H."/>
            <person name="Li M."/>
        </authorList>
    </citation>
    <scope>NUCLEOTIDE SEQUENCE [LARGE SCALE GENOMIC DNA]</scope>
    <source>
        <strain evidence="8">SpSt-62</strain>
        <strain evidence="7">SpSt-97</strain>
    </source>
</reference>
<dbReference type="EMBL" id="DTAK01000038">
    <property type="protein sequence ID" value="HGU59586.1"/>
    <property type="molecule type" value="Genomic_DNA"/>
</dbReference>
<sequence>MLLILILTGKCQLNCRYCGGNIDESVMPPEISYDIGELLDFINSLKRVSIAFYGGEPLLRMDLIKKIMNEVDAEHFILQTNGLMLSKLEREYIQKFSTILVSIDGRKSVTEHYRGKIYDRVLEEVKRIKEYYKNELIARMVASLKTDIYEDVVHLLNLGLFTHVHWQIDAVWNPYPSEFPNWLRRYKRGITKLADFFNNELKKGRIPGIVPFLGVLRAMIFEENLKPPCGSGTESFAITTDGKIIACPIAAEFDWNVVGDLWSGIRRKITIESPCPECGYFRICGGRCLFTNRERLWGEKGFKMLCDATIHLIREMKKSIEIAIRLSEKGVLDLNRLYYPKFNNTTEIIP</sequence>
<evidence type="ECO:0000256" key="1">
    <source>
        <dbReference type="ARBA" id="ARBA00001966"/>
    </source>
</evidence>
<dbReference type="InterPro" id="IPR023885">
    <property type="entry name" value="4Fe4S-binding_SPASM_dom"/>
</dbReference>
<dbReference type="Pfam" id="PF04055">
    <property type="entry name" value="Radical_SAM"/>
    <property type="match status" value="1"/>
</dbReference>
<feature type="domain" description="Radical SAM core" evidence="6">
    <location>
        <begin position="6"/>
        <end position="155"/>
    </location>
</feature>
<dbReference type="InterPro" id="IPR013785">
    <property type="entry name" value="Aldolase_TIM"/>
</dbReference>
<dbReference type="InterPro" id="IPR058240">
    <property type="entry name" value="rSAM_sf"/>
</dbReference>
<dbReference type="SFLD" id="SFLDG01104">
    <property type="entry name" value="Uncharacterised_Radical_SAM_Su"/>
    <property type="match status" value="1"/>
</dbReference>
<dbReference type="GO" id="GO:0046872">
    <property type="term" value="F:metal ion binding"/>
    <property type="evidence" value="ECO:0007669"/>
    <property type="project" value="UniProtKB-KW"/>
</dbReference>
<proteinExistence type="predicted"/>
<name>A0A7C3YQG9_9EURY</name>
<dbReference type="NCBIfam" id="TIGR04084">
    <property type="entry name" value="rSAM_AF0577"/>
    <property type="match status" value="1"/>
</dbReference>
<accession>A0A7C3YQG9</accession>